<organism evidence="3 4">
    <name type="scientific">Pipistrellus kuhlii</name>
    <name type="common">Kuhl's pipistrelle</name>
    <dbReference type="NCBI Taxonomy" id="59472"/>
    <lineage>
        <taxon>Eukaryota</taxon>
        <taxon>Metazoa</taxon>
        <taxon>Chordata</taxon>
        <taxon>Craniata</taxon>
        <taxon>Vertebrata</taxon>
        <taxon>Euteleostomi</taxon>
        <taxon>Mammalia</taxon>
        <taxon>Eutheria</taxon>
        <taxon>Laurasiatheria</taxon>
        <taxon>Chiroptera</taxon>
        <taxon>Yangochiroptera</taxon>
        <taxon>Vespertilionidae</taxon>
        <taxon>Pipistrellus</taxon>
    </lineage>
</organism>
<name>A0A7J7YML2_PIPKU</name>
<dbReference type="Proteomes" id="UP000558488">
    <property type="component" value="Unassembled WGS sequence"/>
</dbReference>
<feature type="domain" description="RNA exonuclease 1 homolog-like" evidence="2">
    <location>
        <begin position="176"/>
        <end position="250"/>
    </location>
</feature>
<keyword evidence="4" id="KW-1185">Reference proteome</keyword>
<dbReference type="EMBL" id="JACAGB010000005">
    <property type="protein sequence ID" value="KAF6363144.1"/>
    <property type="molecule type" value="Genomic_DNA"/>
</dbReference>
<evidence type="ECO:0000256" key="1">
    <source>
        <dbReference type="SAM" id="MobiDB-lite"/>
    </source>
</evidence>
<dbReference type="Pfam" id="PF15870">
    <property type="entry name" value="EloA-BP1"/>
    <property type="match status" value="1"/>
</dbReference>
<feature type="compositionally biased region" description="Low complexity" evidence="1">
    <location>
        <begin position="122"/>
        <end position="136"/>
    </location>
</feature>
<dbReference type="InterPro" id="IPR031736">
    <property type="entry name" value="REXO1-like_dom"/>
</dbReference>
<evidence type="ECO:0000313" key="4">
    <source>
        <dbReference type="Proteomes" id="UP000558488"/>
    </source>
</evidence>
<reference evidence="3 4" key="1">
    <citation type="journal article" date="2020" name="Nature">
        <title>Six reference-quality genomes reveal evolution of bat adaptations.</title>
        <authorList>
            <person name="Jebb D."/>
            <person name="Huang Z."/>
            <person name="Pippel M."/>
            <person name="Hughes G.M."/>
            <person name="Lavrichenko K."/>
            <person name="Devanna P."/>
            <person name="Winkler S."/>
            <person name="Jermiin L.S."/>
            <person name="Skirmuntt E.C."/>
            <person name="Katzourakis A."/>
            <person name="Burkitt-Gray L."/>
            <person name="Ray D.A."/>
            <person name="Sullivan K.A.M."/>
            <person name="Roscito J.G."/>
            <person name="Kirilenko B.M."/>
            <person name="Davalos L.M."/>
            <person name="Corthals A.P."/>
            <person name="Power M.L."/>
            <person name="Jones G."/>
            <person name="Ransome R.D."/>
            <person name="Dechmann D.K.N."/>
            <person name="Locatelli A.G."/>
            <person name="Puechmaille S.J."/>
            <person name="Fedrigo O."/>
            <person name="Jarvis E.D."/>
            <person name="Hiller M."/>
            <person name="Vernes S.C."/>
            <person name="Myers E.W."/>
            <person name="Teeling E.C."/>
        </authorList>
    </citation>
    <scope>NUCLEOTIDE SEQUENCE [LARGE SCALE GENOMIC DNA]</scope>
    <source>
        <strain evidence="3">MPipKuh1</strain>
        <tissue evidence="3">Flight muscle</tissue>
    </source>
</reference>
<feature type="region of interest" description="Disordered" evidence="1">
    <location>
        <begin position="116"/>
        <end position="190"/>
    </location>
</feature>
<evidence type="ECO:0000313" key="3">
    <source>
        <dbReference type="EMBL" id="KAF6363144.1"/>
    </source>
</evidence>
<protein>
    <recommendedName>
        <fullName evidence="2">RNA exonuclease 1 homolog-like domain-containing protein</fullName>
    </recommendedName>
</protein>
<evidence type="ECO:0000259" key="2">
    <source>
        <dbReference type="Pfam" id="PF15870"/>
    </source>
</evidence>
<sequence length="259" mass="27864">MRASCPGPIPVPLHPCHHPTRPGCLPHLPPRDSWAPKFLLIQPEAVRRGLVPRTPLPPAQELCDPGLKAKKPPRYSVSRPRAAQLPTPKLSFLHISASGGDRRRVALVPKPCLAAGAKRPLPASSSSSGSSPPAKAQGLGSQLPETCAPSDQPSLAPSTLPRKPKARGPPLQSPHQPVPAEEGGDKVTLQRSLSLFLDQCPQFCPSTQEAPEKALQEEKAAFHQSPRKRKYCQRAATTCHRLRGLGPSPRPGPCKTFWP</sequence>
<feature type="region of interest" description="Disordered" evidence="1">
    <location>
        <begin position="51"/>
        <end position="83"/>
    </location>
</feature>
<accession>A0A7J7YML2</accession>
<proteinExistence type="predicted"/>
<feature type="compositionally biased region" description="Polar residues" evidence="1">
    <location>
        <begin position="139"/>
        <end position="157"/>
    </location>
</feature>
<dbReference type="AlphaFoldDB" id="A0A7J7YML2"/>
<comment type="caution">
    <text evidence="3">The sequence shown here is derived from an EMBL/GenBank/DDBJ whole genome shotgun (WGS) entry which is preliminary data.</text>
</comment>
<gene>
    <name evidence="3" type="ORF">mPipKuh1_010141</name>
</gene>